<dbReference type="Proteomes" id="UP000268469">
    <property type="component" value="Unassembled WGS sequence"/>
</dbReference>
<comment type="caution">
    <text evidence="2">The sequence shown here is derived from an EMBL/GenBank/DDBJ whole genome shotgun (WGS) entry which is preliminary data.</text>
</comment>
<evidence type="ECO:0000313" key="3">
    <source>
        <dbReference type="Proteomes" id="UP000268469"/>
    </source>
</evidence>
<organism evidence="2 3">
    <name type="scientific">candidate division WOR-3 bacterium</name>
    <dbReference type="NCBI Taxonomy" id="2052148"/>
    <lineage>
        <taxon>Bacteria</taxon>
        <taxon>Bacteria division WOR-3</taxon>
    </lineage>
</organism>
<name>A0A660SLT8_UNCW3</name>
<dbReference type="NCBIfam" id="TIGR02532">
    <property type="entry name" value="IV_pilin_GFxxxE"/>
    <property type="match status" value="1"/>
</dbReference>
<dbReference type="EMBL" id="QNBE01000021">
    <property type="protein sequence ID" value="RKX70981.1"/>
    <property type="molecule type" value="Genomic_DNA"/>
</dbReference>
<dbReference type="InterPro" id="IPR012902">
    <property type="entry name" value="N_methyl_site"/>
</dbReference>
<reference evidence="2 3" key="1">
    <citation type="submission" date="2018-06" db="EMBL/GenBank/DDBJ databases">
        <title>Extensive metabolic versatility and redundancy in microbially diverse, dynamic hydrothermal sediments.</title>
        <authorList>
            <person name="Dombrowski N."/>
            <person name="Teske A."/>
            <person name="Baker B.J."/>
        </authorList>
    </citation>
    <scope>NUCLEOTIDE SEQUENCE [LARGE SCALE GENOMIC DNA]</scope>
    <source>
        <strain evidence="2">B36_G15</strain>
    </source>
</reference>
<evidence type="ECO:0000256" key="1">
    <source>
        <dbReference type="SAM" id="Phobius"/>
    </source>
</evidence>
<keyword evidence="1" id="KW-0812">Transmembrane</keyword>
<evidence type="ECO:0000313" key="2">
    <source>
        <dbReference type="EMBL" id="RKX70981.1"/>
    </source>
</evidence>
<accession>A0A660SLT8</accession>
<keyword evidence="1" id="KW-0472">Membrane</keyword>
<feature type="transmembrane region" description="Helical" evidence="1">
    <location>
        <begin position="6"/>
        <end position="30"/>
    </location>
</feature>
<dbReference type="Pfam" id="PF07963">
    <property type="entry name" value="N_methyl"/>
    <property type="match status" value="1"/>
</dbReference>
<dbReference type="AlphaFoldDB" id="A0A660SLT8"/>
<proteinExistence type="predicted"/>
<gene>
    <name evidence="2" type="ORF">DRP53_03185</name>
</gene>
<evidence type="ECO:0008006" key="4">
    <source>
        <dbReference type="Google" id="ProtNLM"/>
    </source>
</evidence>
<keyword evidence="1" id="KW-1133">Transmembrane helix</keyword>
<protein>
    <recommendedName>
        <fullName evidence="4">Prepilin-type N-terminal cleavage/methylation domain-containing protein</fullName>
    </recommendedName>
</protein>
<sequence length="107" mass="12348">MDRDGFSLLELLIALTIIGLAILPMIMIIAREKVLDRQLEMKNLGLELARSEIEWAKNRAVLPEEKVINLDGNQFVIIYEIDKQDLIVSVRKPGDERDLITLRARHR</sequence>